<accession>A0A813KD52</accession>
<comment type="caution">
    <text evidence="1">The sequence shown here is derived from an EMBL/GenBank/DDBJ whole genome shotgun (WGS) entry which is preliminary data.</text>
</comment>
<gene>
    <name evidence="1" type="ORF">PGLA2088_LOCUS30134</name>
</gene>
<proteinExistence type="predicted"/>
<evidence type="ECO:0000313" key="1">
    <source>
        <dbReference type="EMBL" id="CAE8697138.1"/>
    </source>
</evidence>
<organism evidence="1 2">
    <name type="scientific">Polarella glacialis</name>
    <name type="common">Dinoflagellate</name>
    <dbReference type="NCBI Taxonomy" id="89957"/>
    <lineage>
        <taxon>Eukaryota</taxon>
        <taxon>Sar</taxon>
        <taxon>Alveolata</taxon>
        <taxon>Dinophyceae</taxon>
        <taxon>Suessiales</taxon>
        <taxon>Suessiaceae</taxon>
        <taxon>Polarella</taxon>
    </lineage>
</organism>
<sequence>MAEAALSSAQAKMAEARGLLPAEDKEPETLVGFEARTQQLPGGFEKRQLFKSQASEALSLAKEALVSFRRAGESEKKVAALRVVVDANMAIENSFDALMAASDELAMIKRADDKKAQVAVTQMLAEVQAARNDFGSAMQSATDALDLQRQLGNKAGEAQALQTQASLKLSAGKGKDAVTIDAVTIATQALGLYQELRDVAGEAACKRIVNRGYAESGQLEKAPNRTEAVQALQAPASAVENKDKRAWQAAIGQLNKSSAYTQQDVHEIFGEALKKDRKAAAAFLQEQGVKGHGSAPELIIKEVTKIYSYVGFRLGGLGYGPRFRCLNPTHGLMVKGDPNSMHAVACLQISDEADWVKLAASQLESHLLTRVGGIRVEASTVHFG</sequence>
<evidence type="ECO:0000313" key="2">
    <source>
        <dbReference type="Proteomes" id="UP000626109"/>
    </source>
</evidence>
<protein>
    <submittedName>
        <fullName evidence="1">Uncharacterized protein</fullName>
    </submittedName>
</protein>
<dbReference type="EMBL" id="CAJNNW010028654">
    <property type="protein sequence ID" value="CAE8697138.1"/>
    <property type="molecule type" value="Genomic_DNA"/>
</dbReference>
<name>A0A813KD52_POLGL</name>
<dbReference type="AlphaFoldDB" id="A0A813KD52"/>
<dbReference type="InterPro" id="IPR011990">
    <property type="entry name" value="TPR-like_helical_dom_sf"/>
</dbReference>
<dbReference type="Gene3D" id="1.25.40.10">
    <property type="entry name" value="Tetratricopeptide repeat domain"/>
    <property type="match status" value="1"/>
</dbReference>
<reference evidence="1" key="1">
    <citation type="submission" date="2021-02" db="EMBL/GenBank/DDBJ databases">
        <authorList>
            <person name="Dougan E. K."/>
            <person name="Rhodes N."/>
            <person name="Thang M."/>
            <person name="Chan C."/>
        </authorList>
    </citation>
    <scope>NUCLEOTIDE SEQUENCE</scope>
</reference>
<dbReference type="Proteomes" id="UP000626109">
    <property type="component" value="Unassembled WGS sequence"/>
</dbReference>